<dbReference type="PANTHER" id="PTHR31221:SF1">
    <property type="entry name" value="WRKY TRANSCRIPTION FACTOR 33-RELATED"/>
    <property type="match status" value="1"/>
</dbReference>
<feature type="compositionally biased region" description="Basic and acidic residues" evidence="10">
    <location>
        <begin position="401"/>
        <end position="426"/>
    </location>
</feature>
<comment type="similarity">
    <text evidence="9">Belongs to the WRKY group I family.</text>
</comment>
<feature type="domain" description="WRKY" evidence="11">
    <location>
        <begin position="214"/>
        <end position="279"/>
    </location>
</feature>
<feature type="domain" description="WRKY" evidence="11">
    <location>
        <begin position="41"/>
        <end position="105"/>
    </location>
</feature>
<dbReference type="AlphaFoldDB" id="A0A0J8B8Q2"/>
<evidence type="ECO:0000256" key="10">
    <source>
        <dbReference type="SAM" id="MobiDB-lite"/>
    </source>
</evidence>
<evidence type="ECO:0000256" key="8">
    <source>
        <dbReference type="ARBA" id="ARBA00023242"/>
    </source>
</evidence>
<protein>
    <recommendedName>
        <fullName evidence="11">WRKY domain-containing protein</fullName>
    </recommendedName>
</protein>
<dbReference type="SMART" id="SM00774">
    <property type="entry name" value="WRKY"/>
    <property type="match status" value="2"/>
</dbReference>
<dbReference type="FunFam" id="2.20.25.80:FF:000006">
    <property type="entry name" value="WRKY transcription factor"/>
    <property type="match status" value="1"/>
</dbReference>
<dbReference type="InterPro" id="IPR003657">
    <property type="entry name" value="WRKY_dom"/>
</dbReference>
<evidence type="ECO:0000313" key="13">
    <source>
        <dbReference type="Proteomes" id="UP000035740"/>
    </source>
</evidence>
<evidence type="ECO:0000256" key="5">
    <source>
        <dbReference type="ARBA" id="ARBA00023015"/>
    </source>
</evidence>
<dbReference type="OMA" id="MEICEYA"/>
<dbReference type="SUPFAM" id="SSF118290">
    <property type="entry name" value="WRKY DNA-binding domain"/>
    <property type="match status" value="2"/>
</dbReference>
<dbReference type="GO" id="GO:0043565">
    <property type="term" value="F:sequence-specific DNA binding"/>
    <property type="evidence" value="ECO:0007669"/>
    <property type="project" value="InterPro"/>
</dbReference>
<evidence type="ECO:0000256" key="6">
    <source>
        <dbReference type="ARBA" id="ARBA00023125"/>
    </source>
</evidence>
<feature type="compositionally biased region" description="Basic and acidic residues" evidence="10">
    <location>
        <begin position="354"/>
        <end position="372"/>
    </location>
</feature>
<accession>A0A0J8B8Q2</accession>
<keyword evidence="3" id="KW-0677">Repeat</keyword>
<feature type="region of interest" description="Disordered" evidence="10">
    <location>
        <begin position="289"/>
        <end position="310"/>
    </location>
</feature>
<sequence>MVTTEENAVIVAPKVDLQQTLSPDSTIHASNTDREGNNSVVPEKPSEDGYNWRKYGQKNVKGNEYIRSYYKCSHPNCQVKKQVERSQDGRITDITYLGKHDHAKPHSDPQAAVPSLLSAKVQTPDCPSTAVDQDKPSDVHSPATEHVQQMEICEYAIVKAVGDNAPAPLTPSSQARDDHSENLTLKRRKKGIDGADYTTEKPNHESRIVVHTVSEVDIVNDGYRWRKYGQKMVKGNPNPRSYYRCSTTGCPVKKHVERASHDPKVVITTYEGEHDHSMPPIRTIVPQTAAASAGGTESNDMSKSKSEESDAAQSAALVCKAEKGSCVDPATKDENNQAIVVKTEDALTGSTQHESNHKAEKNDTESHVETKLEMVSQEANQDPICTGSSSENIDQTTKQNIDMKPEVTSTEAKRPDAIVETSRAEAKTNGLERPNAEAVNC</sequence>
<feature type="region of interest" description="Disordered" evidence="10">
    <location>
        <begin position="18"/>
        <end position="54"/>
    </location>
</feature>
<keyword evidence="6" id="KW-0238">DNA-binding</keyword>
<feature type="compositionally biased region" description="Polar residues" evidence="10">
    <location>
        <begin position="289"/>
        <end position="299"/>
    </location>
</feature>
<dbReference type="EMBL" id="KQ090389">
    <property type="protein sequence ID" value="KMS96358.1"/>
    <property type="molecule type" value="Genomic_DNA"/>
</dbReference>
<dbReference type="KEGG" id="bvg:104883304"/>
<dbReference type="InterPro" id="IPR036576">
    <property type="entry name" value="WRKY_dom_sf"/>
</dbReference>
<evidence type="ECO:0000256" key="4">
    <source>
        <dbReference type="ARBA" id="ARBA00022833"/>
    </source>
</evidence>
<evidence type="ECO:0000313" key="12">
    <source>
        <dbReference type="EMBL" id="KMS96358.1"/>
    </source>
</evidence>
<dbReference type="PANTHER" id="PTHR31221">
    <property type="entry name" value="WRKY TRANSCRIPTION FACTOR PROTEIN 1-RELATED"/>
    <property type="match status" value="1"/>
</dbReference>
<dbReference type="Gramene" id="KMS96358">
    <property type="protein sequence ID" value="KMS96358"/>
    <property type="gene ID" value="BVRB_9g225950"/>
</dbReference>
<evidence type="ECO:0000259" key="11">
    <source>
        <dbReference type="PROSITE" id="PS50811"/>
    </source>
</evidence>
<evidence type="ECO:0000256" key="7">
    <source>
        <dbReference type="ARBA" id="ARBA00023163"/>
    </source>
</evidence>
<feature type="region of interest" description="Disordered" evidence="10">
    <location>
        <begin position="346"/>
        <end position="441"/>
    </location>
</feature>
<evidence type="ECO:0000256" key="2">
    <source>
        <dbReference type="ARBA" id="ARBA00022723"/>
    </source>
</evidence>
<dbReference type="GO" id="GO:0005634">
    <property type="term" value="C:nucleus"/>
    <property type="evidence" value="ECO:0007669"/>
    <property type="project" value="UniProtKB-SubCell"/>
</dbReference>
<comment type="subcellular location">
    <subcellularLocation>
        <location evidence="1">Nucleus</location>
    </subcellularLocation>
</comment>
<keyword evidence="8" id="KW-0539">Nucleus</keyword>
<keyword evidence="13" id="KW-1185">Reference proteome</keyword>
<name>A0A0J8B8Q2_BETVV</name>
<feature type="compositionally biased region" description="Polar residues" evidence="10">
    <location>
        <begin position="18"/>
        <end position="30"/>
    </location>
</feature>
<dbReference type="Gene3D" id="2.20.25.80">
    <property type="entry name" value="WRKY domain"/>
    <property type="match status" value="2"/>
</dbReference>
<evidence type="ECO:0000256" key="3">
    <source>
        <dbReference type="ARBA" id="ARBA00022737"/>
    </source>
</evidence>
<organism evidence="12 13">
    <name type="scientific">Beta vulgaris subsp. vulgaris</name>
    <name type="common">Beet</name>
    <dbReference type="NCBI Taxonomy" id="3555"/>
    <lineage>
        <taxon>Eukaryota</taxon>
        <taxon>Viridiplantae</taxon>
        <taxon>Streptophyta</taxon>
        <taxon>Embryophyta</taxon>
        <taxon>Tracheophyta</taxon>
        <taxon>Spermatophyta</taxon>
        <taxon>Magnoliopsida</taxon>
        <taxon>eudicotyledons</taxon>
        <taxon>Gunneridae</taxon>
        <taxon>Pentapetalae</taxon>
        <taxon>Caryophyllales</taxon>
        <taxon>Chenopodiaceae</taxon>
        <taxon>Betoideae</taxon>
        <taxon>Beta</taxon>
    </lineage>
</organism>
<dbReference type="SMR" id="A0A0J8B8Q2"/>
<gene>
    <name evidence="12" type="ORF">BVRB_9g225950</name>
</gene>
<keyword evidence="2" id="KW-0479">Metal-binding</keyword>
<reference evidence="12 13" key="1">
    <citation type="journal article" date="2014" name="Nature">
        <title>The genome of the recently domesticated crop plant sugar beet (Beta vulgaris).</title>
        <authorList>
            <person name="Dohm J.C."/>
            <person name="Minoche A.E."/>
            <person name="Holtgrawe D."/>
            <person name="Capella-Gutierrez S."/>
            <person name="Zakrzewski F."/>
            <person name="Tafer H."/>
            <person name="Rupp O."/>
            <person name="Sorensen T.R."/>
            <person name="Stracke R."/>
            <person name="Reinhardt R."/>
            <person name="Goesmann A."/>
            <person name="Kraft T."/>
            <person name="Schulz B."/>
            <person name="Stadler P.F."/>
            <person name="Schmidt T."/>
            <person name="Gabaldon T."/>
            <person name="Lehrach H."/>
            <person name="Weisshaar B."/>
            <person name="Himmelbauer H."/>
        </authorList>
    </citation>
    <scope>NUCLEOTIDE SEQUENCE [LARGE SCALE GENOMIC DNA]</scope>
    <source>
        <tissue evidence="12">Taproot</tissue>
    </source>
</reference>
<dbReference type="GO" id="GO:0046872">
    <property type="term" value="F:metal ion binding"/>
    <property type="evidence" value="ECO:0007669"/>
    <property type="project" value="UniProtKB-KW"/>
</dbReference>
<evidence type="ECO:0000256" key="1">
    <source>
        <dbReference type="ARBA" id="ARBA00004123"/>
    </source>
</evidence>
<dbReference type="OrthoDB" id="1918969at2759"/>
<dbReference type="FunFam" id="2.20.25.80:FF:000003">
    <property type="entry name" value="WRKY transcription factor 57"/>
    <property type="match status" value="1"/>
</dbReference>
<dbReference type="GO" id="GO:0003700">
    <property type="term" value="F:DNA-binding transcription factor activity"/>
    <property type="evidence" value="ECO:0007669"/>
    <property type="project" value="InterPro"/>
</dbReference>
<evidence type="ECO:0000256" key="9">
    <source>
        <dbReference type="ARBA" id="ARBA00061157"/>
    </source>
</evidence>
<keyword evidence="5" id="KW-0805">Transcription regulation</keyword>
<keyword evidence="7" id="KW-0804">Transcription</keyword>
<keyword evidence="4" id="KW-0862">Zinc</keyword>
<dbReference type="eggNOG" id="ENOG502QV11">
    <property type="taxonomic scope" value="Eukaryota"/>
</dbReference>
<feature type="compositionally biased region" description="Polar residues" evidence="10">
    <location>
        <begin position="386"/>
        <end position="400"/>
    </location>
</feature>
<feature type="region of interest" description="Disordered" evidence="10">
    <location>
        <begin position="122"/>
        <end position="141"/>
    </location>
</feature>
<dbReference type="Proteomes" id="UP000035740">
    <property type="component" value="Unassembled WGS sequence"/>
</dbReference>
<dbReference type="InterPro" id="IPR044810">
    <property type="entry name" value="WRKY_plant"/>
</dbReference>
<proteinExistence type="inferred from homology"/>
<dbReference type="Pfam" id="PF03106">
    <property type="entry name" value="WRKY"/>
    <property type="match status" value="2"/>
</dbReference>
<dbReference type="PROSITE" id="PS50811">
    <property type="entry name" value="WRKY"/>
    <property type="match status" value="2"/>
</dbReference>
<feature type="region of interest" description="Disordered" evidence="10">
    <location>
        <begin position="164"/>
        <end position="200"/>
    </location>
</feature>